<dbReference type="NCBIfam" id="TIGR01571">
    <property type="entry name" value="A_thal_Cys_rich"/>
    <property type="match status" value="1"/>
</dbReference>
<organism evidence="3 4">
    <name type="scientific">Cocos nucifera</name>
    <name type="common">Coconut palm</name>
    <dbReference type="NCBI Taxonomy" id="13894"/>
    <lineage>
        <taxon>Eukaryota</taxon>
        <taxon>Viridiplantae</taxon>
        <taxon>Streptophyta</taxon>
        <taxon>Embryophyta</taxon>
        <taxon>Tracheophyta</taxon>
        <taxon>Spermatophyta</taxon>
        <taxon>Magnoliopsida</taxon>
        <taxon>Liliopsida</taxon>
        <taxon>Arecaceae</taxon>
        <taxon>Arecoideae</taxon>
        <taxon>Cocoseae</taxon>
        <taxon>Attaleinae</taxon>
        <taxon>Cocos</taxon>
    </lineage>
</organism>
<sequence length="591" mass="67125">MLSNGNESTKEILTELELDMDPDATELIESIHISIPSIQTELTYPKNHKRLFLDFLRADLLRDWFKKLRFSSPLAIFQRTVDEREEISLSVASHVGMQQHFHINFIRKIKWASLVDTCREWIKHPMNIAFLIWLICVTISASMLGLLLLGLLDKAFPTKSSRNHWIEINNQVLNALFTLMSLYQHPNLFHHLVLLCRWRSEDIIKLRNIYCKSGAYRPHEWAHMMVVLVLLHITCFTQYALCGLYWGFTRTQRPELAENFFVVLGTATPIFAGAYTVYSPLGREYNSDSGEESPGRNSNADVKHHDMVGLMLNDPRVVVSKPEWAGGLFDCWGDITVSCLALFCTFCVFGWNMERLGFGNMYVHVVTFLLLCVAPFWIFNISALKIDDKVIGDMVGIAGIVLCAFGLIYGGFWRIQMRKRFKLAAKTHCLGSASLTDYAQWMFCWACSLAQEVRTGNLYDVEDDSLYRKHVEGDEESSPLLSPLPRESGSSTKFRTDGSSQFPISYPANLPNLTGMGEEHGIKDNELRVIHVESSMLASDDAMRPPVRPLIQLLNKVVYGDSIAPPQYSHLQATDDSSASTGFQDYAHKNL</sequence>
<feature type="transmembrane region" description="Helical" evidence="2">
    <location>
        <begin position="391"/>
        <end position="412"/>
    </location>
</feature>
<gene>
    <name evidence="3" type="ORF">COCNU_04G013040</name>
</gene>
<comment type="caution">
    <text evidence="3">The sequence shown here is derived from an EMBL/GenBank/DDBJ whole genome shotgun (WGS) entry which is preliminary data.</text>
</comment>
<dbReference type="Pfam" id="PF04749">
    <property type="entry name" value="PLAC8"/>
    <property type="match status" value="1"/>
</dbReference>
<name>A0A8K0I826_COCNU</name>
<feature type="transmembrane region" description="Helical" evidence="2">
    <location>
        <begin position="324"/>
        <end position="349"/>
    </location>
</feature>
<dbReference type="Proteomes" id="UP000797356">
    <property type="component" value="Chromosome 4"/>
</dbReference>
<feature type="transmembrane region" description="Helical" evidence="2">
    <location>
        <begin position="222"/>
        <end position="248"/>
    </location>
</feature>
<evidence type="ECO:0008006" key="5">
    <source>
        <dbReference type="Google" id="ProtNLM"/>
    </source>
</evidence>
<feature type="transmembrane region" description="Helical" evidence="2">
    <location>
        <begin position="361"/>
        <end position="379"/>
    </location>
</feature>
<dbReference type="InterPro" id="IPR021369">
    <property type="entry name" value="DUF2985"/>
</dbReference>
<dbReference type="GO" id="GO:0051762">
    <property type="term" value="P:sesquiterpene biosynthetic process"/>
    <property type="evidence" value="ECO:0007669"/>
    <property type="project" value="TreeGrafter"/>
</dbReference>
<keyword evidence="4" id="KW-1185">Reference proteome</keyword>
<feature type="transmembrane region" description="Helical" evidence="2">
    <location>
        <begin position="128"/>
        <end position="152"/>
    </location>
</feature>
<dbReference type="OrthoDB" id="6407410at2759"/>
<dbReference type="PANTHER" id="PTHR31045:SF23">
    <property type="entry name" value="OS01G0825900 PROTEIN"/>
    <property type="match status" value="1"/>
</dbReference>
<evidence type="ECO:0000256" key="1">
    <source>
        <dbReference type="SAM" id="MobiDB-lite"/>
    </source>
</evidence>
<keyword evidence="2" id="KW-0472">Membrane</keyword>
<keyword evidence="2" id="KW-1133">Transmembrane helix</keyword>
<feature type="compositionally biased region" description="Polar residues" evidence="1">
    <location>
        <begin position="569"/>
        <end position="583"/>
    </location>
</feature>
<dbReference type="Pfam" id="PF11204">
    <property type="entry name" value="DUF2985"/>
    <property type="match status" value="1"/>
</dbReference>
<accession>A0A8K0I826</accession>
<feature type="transmembrane region" description="Helical" evidence="2">
    <location>
        <begin position="260"/>
        <end position="278"/>
    </location>
</feature>
<proteinExistence type="predicted"/>
<reference evidence="3" key="1">
    <citation type="journal article" date="2017" name="Gigascience">
        <title>The genome draft of coconut (Cocos nucifera).</title>
        <authorList>
            <person name="Xiao Y."/>
            <person name="Xu P."/>
            <person name="Fan H."/>
            <person name="Baudouin L."/>
            <person name="Xia W."/>
            <person name="Bocs S."/>
            <person name="Xu J."/>
            <person name="Li Q."/>
            <person name="Guo A."/>
            <person name="Zhou L."/>
            <person name="Li J."/>
            <person name="Wu Y."/>
            <person name="Ma Z."/>
            <person name="Armero A."/>
            <person name="Issali A.E."/>
            <person name="Liu N."/>
            <person name="Peng M."/>
            <person name="Yang Y."/>
        </authorList>
    </citation>
    <scope>NUCLEOTIDE SEQUENCE</scope>
    <source>
        <tissue evidence="3">Spear leaf of Hainan Tall coconut</tissue>
    </source>
</reference>
<feature type="compositionally biased region" description="Low complexity" evidence="1">
    <location>
        <begin position="478"/>
        <end position="491"/>
    </location>
</feature>
<evidence type="ECO:0000256" key="2">
    <source>
        <dbReference type="SAM" id="Phobius"/>
    </source>
</evidence>
<feature type="region of interest" description="Disordered" evidence="1">
    <location>
        <begin position="569"/>
        <end position="591"/>
    </location>
</feature>
<keyword evidence="2" id="KW-0812">Transmembrane</keyword>
<dbReference type="AlphaFoldDB" id="A0A8K0I826"/>
<dbReference type="GO" id="GO:0009975">
    <property type="term" value="F:cyclase activity"/>
    <property type="evidence" value="ECO:0007669"/>
    <property type="project" value="TreeGrafter"/>
</dbReference>
<dbReference type="InterPro" id="IPR006461">
    <property type="entry name" value="PLAC_motif_containing"/>
</dbReference>
<dbReference type="PANTHER" id="PTHR31045">
    <property type="entry name" value="PLAC8 FAMILY PROTEIN-RELATED"/>
    <property type="match status" value="1"/>
</dbReference>
<protein>
    <recommendedName>
        <fullName evidence="5">PLAC8 family protein</fullName>
    </recommendedName>
</protein>
<feature type="region of interest" description="Disordered" evidence="1">
    <location>
        <begin position="472"/>
        <end position="497"/>
    </location>
</feature>
<reference evidence="3" key="2">
    <citation type="submission" date="2019-07" db="EMBL/GenBank/DDBJ databases">
        <authorList>
            <person name="Yang Y."/>
            <person name="Bocs S."/>
            <person name="Baudouin L."/>
        </authorList>
    </citation>
    <scope>NUCLEOTIDE SEQUENCE</scope>
    <source>
        <tissue evidence="3">Spear leaf of Hainan Tall coconut</tissue>
    </source>
</reference>
<evidence type="ECO:0000313" key="3">
    <source>
        <dbReference type="EMBL" id="KAG1338998.1"/>
    </source>
</evidence>
<evidence type="ECO:0000313" key="4">
    <source>
        <dbReference type="Proteomes" id="UP000797356"/>
    </source>
</evidence>
<dbReference type="EMBL" id="CM017875">
    <property type="protein sequence ID" value="KAG1338998.1"/>
    <property type="molecule type" value="Genomic_DNA"/>
</dbReference>